<dbReference type="InterPro" id="IPR013784">
    <property type="entry name" value="Carb-bd-like_fold"/>
</dbReference>
<dbReference type="CDD" id="cd11341">
    <property type="entry name" value="AmyAc_Pullulanase_LD-like"/>
    <property type="match status" value="1"/>
</dbReference>
<dbReference type="SUPFAM" id="SSF51445">
    <property type="entry name" value="(Trans)glycosidases"/>
    <property type="match status" value="1"/>
</dbReference>
<dbReference type="InterPro" id="IPR004193">
    <property type="entry name" value="Glyco_hydro_13_N"/>
</dbReference>
<comment type="similarity">
    <text evidence="1">Belongs to the glycosyl hydrolase 13 family.</text>
</comment>
<evidence type="ECO:0000256" key="2">
    <source>
        <dbReference type="ARBA" id="ARBA00022729"/>
    </source>
</evidence>
<evidence type="ECO:0000313" key="10">
    <source>
        <dbReference type="EMBL" id="KGJ90402.1"/>
    </source>
</evidence>
<evidence type="ECO:0000256" key="3">
    <source>
        <dbReference type="ARBA" id="ARBA00022801"/>
    </source>
</evidence>
<dbReference type="Gene3D" id="2.60.40.10">
    <property type="entry name" value="Immunoglobulins"/>
    <property type="match status" value="1"/>
</dbReference>
<evidence type="ECO:0000259" key="7">
    <source>
        <dbReference type="Pfam" id="PF03714"/>
    </source>
</evidence>
<protein>
    <submittedName>
        <fullName evidence="10">Alpha-1,6-glucosidase, pullulanase-type, C-terminal</fullName>
    </submittedName>
</protein>
<feature type="signal peptide" evidence="5">
    <location>
        <begin position="1"/>
        <end position="22"/>
    </location>
</feature>
<feature type="domain" description="Pullulanase carbohydrate-binding module 41" evidence="7">
    <location>
        <begin position="54"/>
        <end position="156"/>
    </location>
</feature>
<dbReference type="RefSeq" id="WP_052093918.1">
    <property type="nucleotide sequence ID" value="NZ_JQEC01000047.1"/>
</dbReference>
<dbReference type="SUPFAM" id="SSF49452">
    <property type="entry name" value="Starch-binding domain-like"/>
    <property type="match status" value="1"/>
</dbReference>
<dbReference type="GO" id="GO:0005975">
    <property type="term" value="P:carbohydrate metabolic process"/>
    <property type="evidence" value="ECO:0007669"/>
    <property type="project" value="InterPro"/>
</dbReference>
<evidence type="ECO:0000259" key="9">
    <source>
        <dbReference type="Pfam" id="PF17967"/>
    </source>
</evidence>
<dbReference type="Pfam" id="PF02922">
    <property type="entry name" value="CBM_48"/>
    <property type="match status" value="1"/>
</dbReference>
<feature type="chain" id="PRO_5001948505" evidence="5">
    <location>
        <begin position="23"/>
        <end position="1314"/>
    </location>
</feature>
<feature type="domain" description="Glycoside hydrolase family 13 N-terminal" evidence="6">
    <location>
        <begin position="295"/>
        <end position="380"/>
    </location>
</feature>
<dbReference type="SUPFAM" id="SSF81296">
    <property type="entry name" value="E set domains"/>
    <property type="match status" value="2"/>
</dbReference>
<dbReference type="CDD" id="cd10315">
    <property type="entry name" value="CBM41_pullulanase"/>
    <property type="match status" value="1"/>
</dbReference>
<dbReference type="GO" id="GO:0004553">
    <property type="term" value="F:hydrolase activity, hydrolyzing O-glycosyl compounds"/>
    <property type="evidence" value="ECO:0007669"/>
    <property type="project" value="InterPro"/>
</dbReference>
<dbReference type="Pfam" id="PF03714">
    <property type="entry name" value="PUD"/>
    <property type="match status" value="1"/>
</dbReference>
<dbReference type="SUPFAM" id="SSF51011">
    <property type="entry name" value="Glycosyl hydrolase domain"/>
    <property type="match status" value="1"/>
</dbReference>
<feature type="domain" description="Alpha-1,6-glucosidases pullulanase-type C-terminal" evidence="8">
    <location>
        <begin position="866"/>
        <end position="1038"/>
    </location>
</feature>
<dbReference type="EMBL" id="JQEC01000047">
    <property type="protein sequence ID" value="KGJ90402.1"/>
    <property type="molecule type" value="Genomic_DNA"/>
</dbReference>
<dbReference type="PATRIC" id="fig|28229.3.peg.3566"/>
<gene>
    <name evidence="10" type="ORF">GAB14E_3645</name>
</gene>
<evidence type="ECO:0000259" key="6">
    <source>
        <dbReference type="Pfam" id="PF02922"/>
    </source>
</evidence>
<dbReference type="OrthoDB" id="3236218at2"/>
<keyword evidence="3" id="KW-0378">Hydrolase</keyword>
<keyword evidence="2 5" id="KW-0732">Signal</keyword>
<dbReference type="InterPro" id="IPR017853">
    <property type="entry name" value="GH"/>
</dbReference>
<dbReference type="InterPro" id="IPR014756">
    <property type="entry name" value="Ig_E-set"/>
</dbReference>
<evidence type="ECO:0000256" key="1">
    <source>
        <dbReference type="ARBA" id="ARBA00008061"/>
    </source>
</evidence>
<dbReference type="Pfam" id="PF11852">
    <property type="entry name" value="Pullul_strch_C"/>
    <property type="match status" value="1"/>
</dbReference>
<evidence type="ECO:0000313" key="11">
    <source>
        <dbReference type="Proteomes" id="UP000029868"/>
    </source>
</evidence>
<accession>A0A099KKB4</accession>
<dbReference type="Pfam" id="PF17967">
    <property type="entry name" value="Pullulanase_N2"/>
    <property type="match status" value="1"/>
</dbReference>
<evidence type="ECO:0000259" key="8">
    <source>
        <dbReference type="Pfam" id="PF11852"/>
    </source>
</evidence>
<reference evidence="10 11" key="1">
    <citation type="submission" date="2014-08" db="EMBL/GenBank/DDBJ databases">
        <title>Genomic and Phenotypic Diversity of Colwellia psychrerythraea strains from Disparate Marine Basins.</title>
        <authorList>
            <person name="Techtmann S.M."/>
            <person name="Stelling S.C."/>
            <person name="Utturkar S.M."/>
            <person name="Alshibli N."/>
            <person name="Harris A."/>
            <person name="Brown S.D."/>
            <person name="Hazen T.C."/>
        </authorList>
    </citation>
    <scope>NUCLEOTIDE SEQUENCE [LARGE SCALE GENOMIC DNA]</scope>
    <source>
        <strain evidence="10 11">GAB14E</strain>
    </source>
</reference>
<comment type="caution">
    <text evidence="10">The sequence shown here is derived from an EMBL/GenBank/DDBJ whole genome shotgun (WGS) entry which is preliminary data.</text>
</comment>
<dbReference type="InterPro" id="IPR005323">
    <property type="entry name" value="CBM41_pullulanase"/>
</dbReference>
<dbReference type="Gene3D" id="2.60.40.1130">
    <property type="entry name" value="Rab geranylgeranyltransferase alpha-subunit, insert domain"/>
    <property type="match status" value="1"/>
</dbReference>
<dbReference type="CDD" id="cd02860">
    <property type="entry name" value="E_set_Pullulanase"/>
    <property type="match status" value="1"/>
</dbReference>
<dbReference type="GO" id="GO:0030246">
    <property type="term" value="F:carbohydrate binding"/>
    <property type="evidence" value="ECO:0007669"/>
    <property type="project" value="InterPro"/>
</dbReference>
<evidence type="ECO:0000256" key="5">
    <source>
        <dbReference type="SAM" id="SignalP"/>
    </source>
</evidence>
<sequence length="1314" mass="142596">MILIKSLRNILIVTLTSVSLLACEEGDETTDEVTPIPVVDTLPEPVASAGDNELVIFYDRSDDSYDDWVLHLWNGDGCDSYTSENTEWASGQENSGIDANYGAYWILPLKTDHNGCANFIVHKGDEKDIGGDTNNVVDLTGEHTIWTLSGNSELYTAAILASKGVFIEDASAHWLTASTILLPTDNTVEVRIYHSANADLGFDSVTGIAGDNFISFTPSTLSENEAALVPHIKDSFAAYATTADLSLIKAALKGELVAIAYSADGEMLSATRVQIAKALDDIYTSGDFDANEATFGVVYSNDNITASVWAPTAQVVALQVFDEAKTLTSTESMILDDATGIWSFTGDKTSYDRKFFRYQVSIYHPISQKIENIWSTDPYSVSLATNGLYSQFVNLNDDDLKPVGWDNHLSPTIVEIEDAVILEAHIRDFSVTDSTTTAENRGKYLAFTETDSNAVQYLKILADAGVTHFHMLPANDIATIKEGVGETVNIHNTVAELCALDASAPVCGVEDNSATILSVLESYQPTSNDAKDLVAAMRGIDSFNWGYDPHHFNAPEGSYASNADGVTRIKEMREMNKALHDLGFRVVLDVVYNHTSASGLWDNSVFDKMVPGYYHRYNEISGDLEKSTCCDNTATEHVMMGKFVVDSLVQWAKQYKFDSFRFDIMGHMPKANILAAREAVQAIDPDNYFYGEGWNWGEVVSGRLFENAIQETMAGSEVGTFNDRPRDAIREAVLSVSSPDLNKIDKIRRGLAGTLQNYQLQDFKGITKLGRDFSDGQAYALDPADIINYVSKHDNETLWDYLQYNLPTAMLNDDRVRVHTLSASIPLLSQGIPFFQLGLDKMRSKSMDRNTYDAGDWYNAVDYTNQSNNWQAGTPIDNSNDSNLTTIATIKSNIEIAVDNSDIDFSSAIFAEFLAIRSDSSLFRLTTEQDIIDRVGFHNTGANQTQGLIVMSIDDGIDSGIEGSPQLTDLDNNYDAIVVVINGTDAQQSHTISTATNFTLHSIQKTSVDSSVQAASFTGGTGEGTFTVPAYTTAVFVKMQVGAQGIGLAAGITRDAVDVAPYGNNTIYLRGSMNNDGADGFTSADTFTYDGNGIYSLNTSLTAGVQSFTITSIDSVAIDLGFIDVSIDANSIAVTNNGGNMDFTADAEGSFTFTFDASIATPVITVSSVSPTVDCSLLTDSADGIPFDIAGSGELYVRGDHSGWGANELYRLHYKGNKQYQAVADFDGAMSFKLASDDDSWTTQLWAQANDSTNINPDNLSVGINYNVAYENAGETNNAANLPAGSYSFLLTLNEATPAPGANVGNLIIQQCQP</sequence>
<dbReference type="PROSITE" id="PS51257">
    <property type="entry name" value="PROKAR_LIPOPROTEIN"/>
    <property type="match status" value="1"/>
</dbReference>
<name>A0A099KKB4_COLPS</name>
<keyword evidence="4" id="KW-0326">Glycosidase</keyword>
<dbReference type="InterPro" id="IPR040671">
    <property type="entry name" value="Pullulanase_N2"/>
</dbReference>
<evidence type="ECO:0000256" key="4">
    <source>
        <dbReference type="ARBA" id="ARBA00023295"/>
    </source>
</evidence>
<feature type="domain" description="Pullulanase N2" evidence="9">
    <location>
        <begin position="170"/>
        <end position="281"/>
    </location>
</feature>
<organism evidence="10 11">
    <name type="scientific">Colwellia psychrerythraea</name>
    <name type="common">Vibrio psychroerythus</name>
    <dbReference type="NCBI Taxonomy" id="28229"/>
    <lineage>
        <taxon>Bacteria</taxon>
        <taxon>Pseudomonadati</taxon>
        <taxon>Pseudomonadota</taxon>
        <taxon>Gammaproteobacteria</taxon>
        <taxon>Alteromonadales</taxon>
        <taxon>Colwelliaceae</taxon>
        <taxon>Colwellia</taxon>
    </lineage>
</organism>
<dbReference type="PANTHER" id="PTHR43002">
    <property type="entry name" value="GLYCOGEN DEBRANCHING ENZYME"/>
    <property type="match status" value="1"/>
</dbReference>
<dbReference type="InterPro" id="IPR024561">
    <property type="entry name" value="Pullul_strch_C"/>
</dbReference>
<dbReference type="Gene3D" id="2.60.40.1110">
    <property type="match status" value="1"/>
</dbReference>
<dbReference type="Gene3D" id="3.20.20.80">
    <property type="entry name" value="Glycosidases"/>
    <property type="match status" value="1"/>
</dbReference>
<dbReference type="InterPro" id="IPR013780">
    <property type="entry name" value="Glyco_hydro_b"/>
</dbReference>
<proteinExistence type="inferred from homology"/>
<dbReference type="Proteomes" id="UP000029868">
    <property type="component" value="Unassembled WGS sequence"/>
</dbReference>
<dbReference type="InterPro" id="IPR013783">
    <property type="entry name" value="Ig-like_fold"/>
</dbReference>
<dbReference type="Gene3D" id="2.60.40.1180">
    <property type="entry name" value="Golgi alpha-mannosidase II"/>
    <property type="match status" value="1"/>
</dbReference>